<dbReference type="Proteomes" id="UP000559027">
    <property type="component" value="Unassembled WGS sequence"/>
</dbReference>
<reference evidence="2 3" key="1">
    <citation type="journal article" date="2020" name="ISME J.">
        <title>Uncovering the hidden diversity of litter-decomposition mechanisms in mushroom-forming fungi.</title>
        <authorList>
            <person name="Floudas D."/>
            <person name="Bentzer J."/>
            <person name="Ahren D."/>
            <person name="Johansson T."/>
            <person name="Persson P."/>
            <person name="Tunlid A."/>
        </authorList>
    </citation>
    <scope>NUCLEOTIDE SEQUENCE [LARGE SCALE GENOMIC DNA]</scope>
    <source>
        <strain evidence="2 3">CBS 146.42</strain>
    </source>
</reference>
<evidence type="ECO:0000313" key="2">
    <source>
        <dbReference type="EMBL" id="KAF5363287.1"/>
    </source>
</evidence>
<dbReference type="EMBL" id="JAACJO010000001">
    <property type="protein sequence ID" value="KAF5363287.1"/>
    <property type="molecule type" value="Genomic_DNA"/>
</dbReference>
<sequence>MRRNMSYRKPAPVYVPSPPTSPAMDPICPSFLMANETDQLYQQNRPGTKEKPLPTIPATRTVRGAPRAKPLASSKGINVEPPPITRQASKARTTSSGALSSLNYCSDSENTAVSCISASNAKPSRRHTVLQRHQDKLNIEGTAEVTPPRYSSETIAIIQGYRRRDTTRARAVTPKICTTRGIEYLEFPAQSL</sequence>
<dbReference type="OrthoDB" id="10252740at2759"/>
<feature type="compositionally biased region" description="Polar residues" evidence="1">
    <location>
        <begin position="86"/>
        <end position="99"/>
    </location>
</feature>
<organism evidence="2 3">
    <name type="scientific">Leucocoprinus leucothites</name>
    <dbReference type="NCBI Taxonomy" id="201217"/>
    <lineage>
        <taxon>Eukaryota</taxon>
        <taxon>Fungi</taxon>
        <taxon>Dikarya</taxon>
        <taxon>Basidiomycota</taxon>
        <taxon>Agaricomycotina</taxon>
        <taxon>Agaricomycetes</taxon>
        <taxon>Agaricomycetidae</taxon>
        <taxon>Agaricales</taxon>
        <taxon>Agaricineae</taxon>
        <taxon>Agaricaceae</taxon>
        <taxon>Leucocoprinus</taxon>
    </lineage>
</organism>
<keyword evidence="3" id="KW-1185">Reference proteome</keyword>
<proteinExistence type="predicted"/>
<evidence type="ECO:0000256" key="1">
    <source>
        <dbReference type="SAM" id="MobiDB-lite"/>
    </source>
</evidence>
<name>A0A8H5GE54_9AGAR</name>
<accession>A0A8H5GE54</accession>
<protein>
    <submittedName>
        <fullName evidence="2">Uncharacterized protein</fullName>
    </submittedName>
</protein>
<comment type="caution">
    <text evidence="2">The sequence shown here is derived from an EMBL/GenBank/DDBJ whole genome shotgun (WGS) entry which is preliminary data.</text>
</comment>
<gene>
    <name evidence="2" type="ORF">D9756_000442</name>
</gene>
<dbReference type="AlphaFoldDB" id="A0A8H5GE54"/>
<evidence type="ECO:0000313" key="3">
    <source>
        <dbReference type="Proteomes" id="UP000559027"/>
    </source>
</evidence>
<feature type="region of interest" description="Disordered" evidence="1">
    <location>
        <begin position="64"/>
        <end position="99"/>
    </location>
</feature>